<dbReference type="Proteomes" id="UP000095008">
    <property type="component" value="Unassembled WGS sequence"/>
</dbReference>
<accession>A0A1C2I1K2</accession>
<evidence type="ECO:0000313" key="2">
    <source>
        <dbReference type="Proteomes" id="UP000095008"/>
    </source>
</evidence>
<protein>
    <submittedName>
        <fullName evidence="1">Uncharacterized protein</fullName>
    </submittedName>
</protein>
<gene>
    <name evidence="1" type="ORF">A6M23_14705</name>
</gene>
<dbReference type="AlphaFoldDB" id="A0A1C2I1K2"/>
<sequence>MFGLSENDCLRVQKKLDEIQAAYPHHSSQELLVIAVNRLWIDLMETGKEEPTIEDWRQVCADLGYRPGTDEDIRRATQKLFQS</sequence>
<dbReference type="OrthoDB" id="9933468at2"/>
<keyword evidence="2" id="KW-1185">Reference proteome</keyword>
<comment type="caution">
    <text evidence="1">The sequence shown here is derived from an EMBL/GenBank/DDBJ whole genome shotgun (WGS) entry which is preliminary data.</text>
</comment>
<dbReference type="EMBL" id="LWRY01000187">
    <property type="protein sequence ID" value="OCX69888.1"/>
    <property type="molecule type" value="Genomic_DNA"/>
</dbReference>
<proteinExistence type="predicted"/>
<name>A0A1C2I1K2_ACITH</name>
<dbReference type="RefSeq" id="WP_065975355.1">
    <property type="nucleotide sequence ID" value="NZ_LWRY01000187.1"/>
</dbReference>
<evidence type="ECO:0000313" key="1">
    <source>
        <dbReference type="EMBL" id="OCX69888.1"/>
    </source>
</evidence>
<organism evidence="1 2">
    <name type="scientific">Acidithiobacillus thiooxidans</name>
    <name type="common">Thiobacillus thiooxidans</name>
    <dbReference type="NCBI Taxonomy" id="930"/>
    <lineage>
        <taxon>Bacteria</taxon>
        <taxon>Pseudomonadati</taxon>
        <taxon>Pseudomonadota</taxon>
        <taxon>Acidithiobacillia</taxon>
        <taxon>Acidithiobacillales</taxon>
        <taxon>Acidithiobacillaceae</taxon>
        <taxon>Acidithiobacillus</taxon>
    </lineage>
</organism>
<reference evidence="1" key="1">
    <citation type="journal article" date="2016" name="Int. J. Mol. Sci.">
        <title>Comparative genomics of the extreme acidophile Acidithiobacillus thiooxidans reveals intraspecific divergence and niche adaptation.</title>
        <authorList>
            <person name="Zhang X."/>
            <person name="Feng X."/>
            <person name="Tao J."/>
            <person name="Ma L."/>
            <person name="Xiao Y."/>
            <person name="Liang Y."/>
            <person name="Liu X."/>
            <person name="Yin H."/>
        </authorList>
    </citation>
    <scope>NUCLEOTIDE SEQUENCE [LARGE SCALE GENOMIC DNA]</scope>
    <source>
        <strain evidence="1">DXS-W</strain>
    </source>
</reference>